<keyword evidence="5" id="KW-0808">Transferase</keyword>
<evidence type="ECO:0000256" key="3">
    <source>
        <dbReference type="ARBA" id="ARBA00012401"/>
    </source>
</evidence>
<accession>A0A6H5GDE0</accession>
<keyword evidence="11" id="KW-1133">Transmembrane helix</keyword>
<sequence length="131" mass="14916">MAPEVLEGAINFSRDAFLRIDMYAFGLVLWELASRCTAVETPSEYQLPFEEEVGLHPTLEDMQESVVHKKQRPVLRNSWKSHPGLVVLCDTMEECWDHDAEARLSAPCVMERIASQARLNPPPLRINDPNL</sequence>
<keyword evidence="7" id="KW-0732">Signal</keyword>
<dbReference type="GO" id="GO:0048185">
    <property type="term" value="F:activin binding"/>
    <property type="evidence" value="ECO:0007669"/>
    <property type="project" value="TreeGrafter"/>
</dbReference>
<dbReference type="Gene3D" id="1.10.510.10">
    <property type="entry name" value="Transferase(Phosphotransferase) domain 1"/>
    <property type="match status" value="1"/>
</dbReference>
<evidence type="ECO:0000313" key="16">
    <source>
        <dbReference type="Proteomes" id="UP000479000"/>
    </source>
</evidence>
<evidence type="ECO:0000256" key="10">
    <source>
        <dbReference type="ARBA" id="ARBA00022840"/>
    </source>
</evidence>
<keyword evidence="9" id="KW-0418">Kinase</keyword>
<keyword evidence="13" id="KW-0675">Receptor</keyword>
<feature type="domain" description="Protein kinase" evidence="14">
    <location>
        <begin position="1"/>
        <end position="119"/>
    </location>
</feature>
<keyword evidence="16" id="KW-1185">Reference proteome</keyword>
<evidence type="ECO:0000256" key="12">
    <source>
        <dbReference type="ARBA" id="ARBA00023136"/>
    </source>
</evidence>
<dbReference type="GO" id="GO:0071363">
    <property type="term" value="P:cellular response to growth factor stimulus"/>
    <property type="evidence" value="ECO:0007669"/>
    <property type="project" value="TreeGrafter"/>
</dbReference>
<keyword evidence="4" id="KW-0723">Serine/threonine-protein kinase</keyword>
<evidence type="ECO:0000256" key="6">
    <source>
        <dbReference type="ARBA" id="ARBA00022692"/>
    </source>
</evidence>
<dbReference type="GO" id="GO:0048179">
    <property type="term" value="C:activin receptor complex"/>
    <property type="evidence" value="ECO:0007669"/>
    <property type="project" value="TreeGrafter"/>
</dbReference>
<keyword evidence="8" id="KW-0547">Nucleotide-binding</keyword>
<dbReference type="EMBL" id="CADCXU010010722">
    <property type="protein sequence ID" value="CAB0001427.1"/>
    <property type="molecule type" value="Genomic_DNA"/>
</dbReference>
<keyword evidence="12" id="KW-0472">Membrane</keyword>
<dbReference type="GO" id="GO:0017002">
    <property type="term" value="F:activin receptor activity"/>
    <property type="evidence" value="ECO:0007669"/>
    <property type="project" value="TreeGrafter"/>
</dbReference>
<evidence type="ECO:0000256" key="2">
    <source>
        <dbReference type="ARBA" id="ARBA00009605"/>
    </source>
</evidence>
<comment type="subcellular location">
    <subcellularLocation>
        <location evidence="1">Membrane</location>
        <topology evidence="1">Single-pass type I membrane protein</topology>
    </subcellularLocation>
</comment>
<dbReference type="PROSITE" id="PS50011">
    <property type="entry name" value="PROTEIN_KINASE_DOM"/>
    <property type="match status" value="1"/>
</dbReference>
<dbReference type="AlphaFoldDB" id="A0A6H5GDE0"/>
<evidence type="ECO:0000256" key="9">
    <source>
        <dbReference type="ARBA" id="ARBA00022777"/>
    </source>
</evidence>
<proteinExistence type="inferred from homology"/>
<gene>
    <name evidence="15" type="ORF">NTEN_LOCUS7214</name>
</gene>
<evidence type="ECO:0000259" key="14">
    <source>
        <dbReference type="PROSITE" id="PS50011"/>
    </source>
</evidence>
<evidence type="ECO:0000256" key="13">
    <source>
        <dbReference type="ARBA" id="ARBA00023170"/>
    </source>
</evidence>
<dbReference type="InterPro" id="IPR011009">
    <property type="entry name" value="Kinase-like_dom_sf"/>
</dbReference>
<dbReference type="Proteomes" id="UP000479000">
    <property type="component" value="Unassembled WGS sequence"/>
</dbReference>
<name>A0A6H5GDE0_9HEMI</name>
<evidence type="ECO:0000256" key="11">
    <source>
        <dbReference type="ARBA" id="ARBA00022989"/>
    </source>
</evidence>
<dbReference type="InterPro" id="IPR000333">
    <property type="entry name" value="TGFB_receptor"/>
</dbReference>
<keyword evidence="10" id="KW-0067">ATP-binding</keyword>
<dbReference type="EC" id="2.7.11.30" evidence="3"/>
<evidence type="ECO:0000256" key="5">
    <source>
        <dbReference type="ARBA" id="ARBA00022679"/>
    </source>
</evidence>
<evidence type="ECO:0000256" key="1">
    <source>
        <dbReference type="ARBA" id="ARBA00004479"/>
    </source>
</evidence>
<organism evidence="15 16">
    <name type="scientific">Nesidiocoris tenuis</name>
    <dbReference type="NCBI Taxonomy" id="355587"/>
    <lineage>
        <taxon>Eukaryota</taxon>
        <taxon>Metazoa</taxon>
        <taxon>Ecdysozoa</taxon>
        <taxon>Arthropoda</taxon>
        <taxon>Hexapoda</taxon>
        <taxon>Insecta</taxon>
        <taxon>Pterygota</taxon>
        <taxon>Neoptera</taxon>
        <taxon>Paraneoptera</taxon>
        <taxon>Hemiptera</taxon>
        <taxon>Heteroptera</taxon>
        <taxon>Panheteroptera</taxon>
        <taxon>Cimicomorpha</taxon>
        <taxon>Miridae</taxon>
        <taxon>Dicyphina</taxon>
        <taxon>Nesidiocoris</taxon>
    </lineage>
</organism>
<evidence type="ECO:0000313" key="15">
    <source>
        <dbReference type="EMBL" id="CAB0001427.1"/>
    </source>
</evidence>
<dbReference type="OrthoDB" id="547665at2759"/>
<dbReference type="GO" id="GO:0005524">
    <property type="term" value="F:ATP binding"/>
    <property type="evidence" value="ECO:0007669"/>
    <property type="project" value="UniProtKB-KW"/>
</dbReference>
<keyword evidence="6" id="KW-0812">Transmembrane</keyword>
<reference evidence="15 16" key="1">
    <citation type="submission" date="2020-02" db="EMBL/GenBank/DDBJ databases">
        <authorList>
            <person name="Ferguson B K."/>
        </authorList>
    </citation>
    <scope>NUCLEOTIDE SEQUENCE [LARGE SCALE GENOMIC DNA]</scope>
</reference>
<dbReference type="InterPro" id="IPR000719">
    <property type="entry name" value="Prot_kinase_dom"/>
</dbReference>
<protein>
    <recommendedName>
        <fullName evidence="3">receptor protein serine/threonine kinase</fullName>
        <ecNumber evidence="3">2.7.11.30</ecNumber>
    </recommendedName>
</protein>
<dbReference type="SUPFAM" id="SSF56112">
    <property type="entry name" value="Protein kinase-like (PK-like)"/>
    <property type="match status" value="1"/>
</dbReference>
<comment type="similarity">
    <text evidence="2">Belongs to the protein kinase superfamily. TKL Ser/Thr protein kinase family. TGFB receptor subfamily.</text>
</comment>
<dbReference type="InterPro" id="IPR001245">
    <property type="entry name" value="Ser-Thr/Tyr_kinase_cat_dom"/>
</dbReference>
<evidence type="ECO:0000256" key="8">
    <source>
        <dbReference type="ARBA" id="ARBA00022741"/>
    </source>
</evidence>
<evidence type="ECO:0000256" key="4">
    <source>
        <dbReference type="ARBA" id="ARBA00022527"/>
    </source>
</evidence>
<dbReference type="PANTHER" id="PTHR23255:SF98">
    <property type="entry name" value="SERINE_THREONINE-PROTEIN KINASE RECEPTOR"/>
    <property type="match status" value="1"/>
</dbReference>
<evidence type="ECO:0000256" key="7">
    <source>
        <dbReference type="ARBA" id="ARBA00022729"/>
    </source>
</evidence>
<dbReference type="PANTHER" id="PTHR23255">
    <property type="entry name" value="TRANSFORMING GROWTH FACTOR-BETA RECEPTOR TYPE I AND II"/>
    <property type="match status" value="1"/>
</dbReference>
<dbReference type="Pfam" id="PF07714">
    <property type="entry name" value="PK_Tyr_Ser-Thr"/>
    <property type="match status" value="1"/>
</dbReference>